<dbReference type="RefSeq" id="WP_151113198.1">
    <property type="nucleotide sequence ID" value="NZ_JACSQO010000010.1"/>
</dbReference>
<dbReference type="Pfam" id="PF06527">
    <property type="entry name" value="TniQ"/>
    <property type="match status" value="1"/>
</dbReference>
<dbReference type="Proteomes" id="UP000640786">
    <property type="component" value="Unassembled WGS sequence"/>
</dbReference>
<feature type="domain" description="TniQ" evidence="1">
    <location>
        <begin position="19"/>
        <end position="157"/>
    </location>
</feature>
<gene>
    <name evidence="2" type="ORF">H9650_17035</name>
</gene>
<name>A0ABR8RE46_9BACI</name>
<proteinExistence type="predicted"/>
<evidence type="ECO:0000313" key="3">
    <source>
        <dbReference type="Proteomes" id="UP000640786"/>
    </source>
</evidence>
<dbReference type="InterPro" id="IPR009492">
    <property type="entry name" value="TniQ"/>
</dbReference>
<evidence type="ECO:0000259" key="1">
    <source>
        <dbReference type="Pfam" id="PF06527"/>
    </source>
</evidence>
<protein>
    <submittedName>
        <fullName evidence="2">TniQ family protein</fullName>
    </submittedName>
</protein>
<organism evidence="2 3">
    <name type="scientific">Psychrobacillus faecigallinarum</name>
    <dbReference type="NCBI Taxonomy" id="2762235"/>
    <lineage>
        <taxon>Bacteria</taxon>
        <taxon>Bacillati</taxon>
        <taxon>Bacillota</taxon>
        <taxon>Bacilli</taxon>
        <taxon>Bacillales</taxon>
        <taxon>Bacillaceae</taxon>
        <taxon>Psychrobacillus</taxon>
    </lineage>
</organism>
<keyword evidence="3" id="KW-1185">Reference proteome</keyword>
<dbReference type="EMBL" id="JACSQO010000010">
    <property type="protein sequence ID" value="MBD7945817.1"/>
    <property type="molecule type" value="Genomic_DNA"/>
</dbReference>
<comment type="caution">
    <text evidence="2">The sequence shown here is derived from an EMBL/GenBank/DDBJ whole genome shotgun (WGS) entry which is preliminary data.</text>
</comment>
<reference evidence="2 3" key="1">
    <citation type="submission" date="2020-08" db="EMBL/GenBank/DDBJ databases">
        <title>A Genomic Blueprint of the Chicken Gut Microbiome.</title>
        <authorList>
            <person name="Gilroy R."/>
            <person name="Ravi A."/>
            <person name="Getino M."/>
            <person name="Pursley I."/>
            <person name="Horton D.L."/>
            <person name="Alikhan N.-F."/>
            <person name="Baker D."/>
            <person name="Gharbi K."/>
            <person name="Hall N."/>
            <person name="Watson M."/>
            <person name="Adriaenssens E.M."/>
            <person name="Foster-Nyarko E."/>
            <person name="Jarju S."/>
            <person name="Secka A."/>
            <person name="Antonio M."/>
            <person name="Oren A."/>
            <person name="Chaudhuri R."/>
            <person name="La Ragione R.M."/>
            <person name="Hildebrand F."/>
            <person name="Pallen M.J."/>
        </authorList>
    </citation>
    <scope>NUCLEOTIDE SEQUENCE [LARGE SCALE GENOMIC DNA]</scope>
    <source>
        <strain evidence="2 3">Sa2BUA9</strain>
    </source>
</reference>
<sequence length="450" mass="53277">MENILNNLPKSSLLYSMNPIGVGTFNIESLTSYVTRLSSAHNITLGVLFTKIIYPFLEKENFPRDGIKANKSSAFNNFHYNSNELVYALTNLTTIKNLENLTLINFNSFLSDYEVRSTKYWCPLCFQDCRNNKSPIYEKLLWSFEVVEVCFEHRCKLVNSCPSCNNIQYHMTRSGRTGHCYICDTYLGLTDCRKYEELPQDYIVWQKWIIENIKELLILNQQERVYNNKKWINYGENIEYIINLIANNYGIKKNDIFKVSNIPRRLYSYWKNGQRKASLYSVLKLGYVTSISLNKFFSHEEYIMGEKIRRLPQYIYQNNLYKNQKKYEINELKEELRRVIIKNEDKNNPPLSLSQITKILGYKKTETLRKKLPHETEIIVNKYKEYINEKNIKMKDDLRSIIIKLMNDGITPSSSNIEEELKKPKFFWKNSHREILSDLLEELGVVKKSK</sequence>
<evidence type="ECO:0000313" key="2">
    <source>
        <dbReference type="EMBL" id="MBD7945817.1"/>
    </source>
</evidence>
<accession>A0ABR8RE46</accession>